<keyword evidence="2" id="KW-0378">Hydrolase</keyword>
<evidence type="ECO:0000313" key="3">
    <source>
        <dbReference type="Proteomes" id="UP001185899"/>
    </source>
</evidence>
<dbReference type="Gene3D" id="3.40.50.1820">
    <property type="entry name" value="alpha/beta hydrolase"/>
    <property type="match status" value="1"/>
</dbReference>
<reference evidence="2 3" key="1">
    <citation type="submission" date="2023-10" db="EMBL/GenBank/DDBJ databases">
        <title>Development of a sustainable strategy for remediation of hydrocarbon-contaminated territories based on the waste exchange concept.</title>
        <authorList>
            <person name="Krivoruchko A."/>
        </authorList>
    </citation>
    <scope>NUCLEOTIDE SEQUENCE [LARGE SCALE GENOMIC DNA]</scope>
    <source>
        <strain evidence="2 3">IEGM 1322</strain>
    </source>
</reference>
<sequence>MTVLVPTEDGRSLEVLDTGPADALPLVYHHGTPQGAVPFPTLERAAAAQGLRVVSYSRPGYGASSPRPDGATTATVADDAADTAAVLDHLGIGEFLTIGWSGGGPRALACAAVLPGRCLAAACCVGIAPAADYDGDIRDGMAEENIDEYTAVFAGVEALESFLDIRKGFFGVTPDQVAAGLGALAPPVDRAALTEELTEYLAASVNAAGRQGIVGWRDDDLTHTRPWGFDLSEISTPVSIWQGSLDTMVPFAHARWLAANVAGAQAHLIEGEGHISLMSRVNDILDDLRRLGGVFSKG</sequence>
<dbReference type="SUPFAM" id="SSF53474">
    <property type="entry name" value="alpha/beta-Hydrolases"/>
    <property type="match status" value="1"/>
</dbReference>
<dbReference type="InterPro" id="IPR000073">
    <property type="entry name" value="AB_hydrolase_1"/>
</dbReference>
<dbReference type="PANTHER" id="PTHR43433:SF10">
    <property type="entry name" value="AB HYDROLASE-1 DOMAIN-CONTAINING PROTEIN"/>
    <property type="match status" value="1"/>
</dbReference>
<dbReference type="GO" id="GO:0016787">
    <property type="term" value="F:hydrolase activity"/>
    <property type="evidence" value="ECO:0007669"/>
    <property type="project" value="UniProtKB-KW"/>
</dbReference>
<dbReference type="RefSeq" id="WP_283347459.1">
    <property type="nucleotide sequence ID" value="NZ_JAWLKE010000003.1"/>
</dbReference>
<evidence type="ECO:0000259" key="1">
    <source>
        <dbReference type="Pfam" id="PF00561"/>
    </source>
</evidence>
<dbReference type="PANTHER" id="PTHR43433">
    <property type="entry name" value="HYDROLASE, ALPHA/BETA FOLD FAMILY PROTEIN"/>
    <property type="match status" value="1"/>
</dbReference>
<feature type="domain" description="AB hydrolase-1" evidence="1">
    <location>
        <begin position="25"/>
        <end position="134"/>
    </location>
</feature>
<proteinExistence type="predicted"/>
<keyword evidence="3" id="KW-1185">Reference proteome</keyword>
<accession>A0ABU4AW07</accession>
<dbReference type="InterPro" id="IPR029058">
    <property type="entry name" value="AB_hydrolase_fold"/>
</dbReference>
<comment type="caution">
    <text evidence="2">The sequence shown here is derived from an EMBL/GenBank/DDBJ whole genome shotgun (WGS) entry which is preliminary data.</text>
</comment>
<dbReference type="Pfam" id="PF00561">
    <property type="entry name" value="Abhydrolase_1"/>
    <property type="match status" value="1"/>
</dbReference>
<dbReference type="EMBL" id="JAWLKE010000003">
    <property type="protein sequence ID" value="MDV6230403.1"/>
    <property type="molecule type" value="Genomic_DNA"/>
</dbReference>
<organism evidence="2 3">
    <name type="scientific">Rhodococcus cercidiphylli</name>
    <dbReference type="NCBI Taxonomy" id="489916"/>
    <lineage>
        <taxon>Bacteria</taxon>
        <taxon>Bacillati</taxon>
        <taxon>Actinomycetota</taxon>
        <taxon>Actinomycetes</taxon>
        <taxon>Mycobacteriales</taxon>
        <taxon>Nocardiaceae</taxon>
        <taxon>Rhodococcus</taxon>
    </lineage>
</organism>
<name>A0ABU4AW07_9NOCA</name>
<dbReference type="Proteomes" id="UP001185899">
    <property type="component" value="Unassembled WGS sequence"/>
</dbReference>
<gene>
    <name evidence="2" type="ORF">R3P95_07575</name>
</gene>
<evidence type="ECO:0000313" key="2">
    <source>
        <dbReference type="EMBL" id="MDV6230403.1"/>
    </source>
</evidence>
<protein>
    <submittedName>
        <fullName evidence="2">Alpha/beta hydrolase</fullName>
    </submittedName>
</protein>
<dbReference type="InterPro" id="IPR050471">
    <property type="entry name" value="AB_hydrolase"/>
</dbReference>